<dbReference type="Pfam" id="PF19617">
    <property type="entry name" value="DUF6122"/>
    <property type="match status" value="1"/>
</dbReference>
<dbReference type="InterPro" id="IPR046125">
    <property type="entry name" value="DUF6122"/>
</dbReference>
<reference evidence="3" key="2">
    <citation type="submission" date="2014-07" db="EMBL/GenBank/DDBJ databases">
        <title>Genome sequence of Mangrovimonas yunxiaonensis.</title>
        <authorList>
            <person name="Li Y."/>
            <person name="Zheng T."/>
        </authorList>
    </citation>
    <scope>NUCLEOTIDE SEQUENCE [LARGE SCALE GENOMIC DNA]</scope>
    <source>
        <strain evidence="3">LY01</strain>
    </source>
</reference>
<dbReference type="OrthoDB" id="289051at2"/>
<dbReference type="EMBL" id="JPFK01000002">
    <property type="protein sequence ID" value="KFB02312.1"/>
    <property type="molecule type" value="Genomic_DNA"/>
</dbReference>
<name>A0A084TNM6_9FLAO</name>
<proteinExistence type="predicted"/>
<evidence type="ECO:0000256" key="1">
    <source>
        <dbReference type="SAM" id="Phobius"/>
    </source>
</evidence>
<feature type="transmembrane region" description="Helical" evidence="1">
    <location>
        <begin position="5"/>
        <end position="24"/>
    </location>
</feature>
<dbReference type="eggNOG" id="ENOG5032RPW">
    <property type="taxonomic scope" value="Bacteria"/>
</dbReference>
<evidence type="ECO:0000313" key="2">
    <source>
        <dbReference type="EMBL" id="KFB02312.1"/>
    </source>
</evidence>
<keyword evidence="1" id="KW-0472">Membrane</keyword>
<reference evidence="2 3" key="1">
    <citation type="journal article" date="2014" name="Genome Announc.">
        <title>Draft Genome Sequence of the Algicidal Bacterium Mangrovimonas yunxiaonensis Strain LY01.</title>
        <authorList>
            <person name="Li Y."/>
            <person name="Zhu H."/>
            <person name="Li C."/>
            <person name="Zhang H."/>
            <person name="Chen Z."/>
            <person name="Zheng W."/>
            <person name="Xu H."/>
            <person name="Zheng T."/>
        </authorList>
    </citation>
    <scope>NUCLEOTIDE SEQUENCE [LARGE SCALE GENOMIC DNA]</scope>
    <source>
        <strain evidence="2 3">LY01</strain>
    </source>
</reference>
<dbReference type="STRING" id="1197477.IA57_01355"/>
<comment type="caution">
    <text evidence="2">The sequence shown here is derived from an EMBL/GenBank/DDBJ whole genome shotgun (WGS) entry which is preliminary data.</text>
</comment>
<organism evidence="2 3">
    <name type="scientific">Mangrovimonas yunxiaonensis</name>
    <dbReference type="NCBI Taxonomy" id="1197477"/>
    <lineage>
        <taxon>Bacteria</taxon>
        <taxon>Pseudomonadati</taxon>
        <taxon>Bacteroidota</taxon>
        <taxon>Flavobacteriia</taxon>
        <taxon>Flavobacteriales</taxon>
        <taxon>Flavobacteriaceae</taxon>
        <taxon>Mangrovimonas</taxon>
    </lineage>
</organism>
<feature type="transmembrane region" description="Helical" evidence="1">
    <location>
        <begin position="30"/>
        <end position="51"/>
    </location>
</feature>
<keyword evidence="1" id="KW-0812">Transmembrane</keyword>
<protein>
    <submittedName>
        <fullName evidence="2">Membrane protein</fullName>
    </submittedName>
</protein>
<gene>
    <name evidence="2" type="ORF">IA57_01355</name>
</gene>
<keyword evidence="3" id="KW-1185">Reference proteome</keyword>
<dbReference type="Proteomes" id="UP000028521">
    <property type="component" value="Unassembled WGS sequence"/>
</dbReference>
<accession>A0A084TNM6</accession>
<dbReference type="AlphaFoldDB" id="A0A084TNM6"/>
<feature type="transmembrane region" description="Helical" evidence="1">
    <location>
        <begin position="58"/>
        <end position="77"/>
    </location>
</feature>
<sequence>MMRFFVHYGCHFLLPLVIALWFYNPKWKKAYLIMLLGMLIDLDHLLATPLFDANRCSINFHPLHSYFAIGVYVFMLLPKPTRILGLGLCIHILADSLDCWLMQL</sequence>
<dbReference type="RefSeq" id="WP_036118257.1">
    <property type="nucleotide sequence ID" value="NZ_BMET01000002.1"/>
</dbReference>
<evidence type="ECO:0000313" key="3">
    <source>
        <dbReference type="Proteomes" id="UP000028521"/>
    </source>
</evidence>
<keyword evidence="1" id="KW-1133">Transmembrane helix</keyword>